<sequence length="102" mass="11333">MHRWKGCFARSGGAAIKYFLLFSIRLYQCLLSPVIGSCCRFYPTCSEYAYESIRRFGAIRGGWLALKRLAKCHPFHPGGIDPVLEAEDQTAAPICTGGQQSD</sequence>
<organism evidence="2 3">
    <name type="scientific">Desulfosalsimonas propionicica</name>
    <dbReference type="NCBI Taxonomy" id="332175"/>
    <lineage>
        <taxon>Bacteria</taxon>
        <taxon>Pseudomonadati</taxon>
        <taxon>Thermodesulfobacteriota</taxon>
        <taxon>Desulfobacteria</taxon>
        <taxon>Desulfobacterales</taxon>
        <taxon>Desulfosalsimonadaceae</taxon>
        <taxon>Desulfosalsimonas</taxon>
    </lineage>
</organism>
<dbReference type="GO" id="GO:0005886">
    <property type="term" value="C:plasma membrane"/>
    <property type="evidence" value="ECO:0007669"/>
    <property type="project" value="UniProtKB-SubCell"/>
</dbReference>
<comment type="similarity">
    <text evidence="1">Belongs to the UPF0161 family.</text>
</comment>
<dbReference type="HAMAP" id="MF_00386">
    <property type="entry name" value="UPF0161_YidD"/>
    <property type="match status" value="1"/>
</dbReference>
<dbReference type="EMBL" id="JACDUS010000001">
    <property type="protein sequence ID" value="MBA2879947.1"/>
    <property type="molecule type" value="Genomic_DNA"/>
</dbReference>
<reference evidence="2 3" key="1">
    <citation type="submission" date="2020-07" db="EMBL/GenBank/DDBJ databases">
        <title>Genomic Encyclopedia of Type Strains, Phase IV (KMG-IV): sequencing the most valuable type-strain genomes for metagenomic binning, comparative biology and taxonomic classification.</title>
        <authorList>
            <person name="Goeker M."/>
        </authorList>
    </citation>
    <scope>NUCLEOTIDE SEQUENCE [LARGE SCALE GENOMIC DNA]</scope>
    <source>
        <strain evidence="2 3">DSM 17721</strain>
    </source>
</reference>
<gene>
    <name evidence="2" type="ORF">HNR65_000254</name>
</gene>
<evidence type="ECO:0000313" key="2">
    <source>
        <dbReference type="EMBL" id="MBA2879947.1"/>
    </source>
</evidence>
<dbReference type="Pfam" id="PF01809">
    <property type="entry name" value="YidD"/>
    <property type="match status" value="1"/>
</dbReference>
<evidence type="ECO:0000256" key="1">
    <source>
        <dbReference type="HAMAP-Rule" id="MF_00386"/>
    </source>
</evidence>
<keyword evidence="3" id="KW-1185">Reference proteome</keyword>
<dbReference type="InterPro" id="IPR002696">
    <property type="entry name" value="Membr_insert_effic_factor_YidD"/>
</dbReference>
<dbReference type="SMART" id="SM01234">
    <property type="entry name" value="Haemolytic"/>
    <property type="match status" value="1"/>
</dbReference>
<dbReference type="AlphaFoldDB" id="A0A7W0HJ95"/>
<name>A0A7W0HJ95_9BACT</name>
<keyword evidence="1" id="KW-0472">Membrane</keyword>
<dbReference type="NCBIfam" id="TIGR00278">
    <property type="entry name" value="membrane protein insertion efficiency factor YidD"/>
    <property type="match status" value="1"/>
</dbReference>
<protein>
    <recommendedName>
        <fullName evidence="1">Putative membrane protein insertion efficiency factor</fullName>
    </recommendedName>
</protein>
<keyword evidence="1" id="KW-1003">Cell membrane</keyword>
<accession>A0A7W0HJ95</accession>
<comment type="caution">
    <text evidence="2">The sequence shown here is derived from an EMBL/GenBank/DDBJ whole genome shotgun (WGS) entry which is preliminary data.</text>
</comment>
<comment type="subcellular location">
    <subcellularLocation>
        <location evidence="1">Cell membrane</location>
        <topology evidence="1">Peripheral membrane protein</topology>
        <orientation evidence="1">Cytoplasmic side</orientation>
    </subcellularLocation>
</comment>
<proteinExistence type="inferred from homology"/>
<comment type="function">
    <text evidence="1">Could be involved in insertion of integral membrane proteins into the membrane.</text>
</comment>
<dbReference type="RefSeq" id="WP_353740024.1">
    <property type="nucleotide sequence ID" value="NZ_JACDUS010000001.1"/>
</dbReference>
<dbReference type="Proteomes" id="UP000525298">
    <property type="component" value="Unassembled WGS sequence"/>
</dbReference>
<dbReference type="PANTHER" id="PTHR33383">
    <property type="entry name" value="MEMBRANE PROTEIN INSERTION EFFICIENCY FACTOR-RELATED"/>
    <property type="match status" value="1"/>
</dbReference>
<evidence type="ECO:0000313" key="3">
    <source>
        <dbReference type="Proteomes" id="UP000525298"/>
    </source>
</evidence>
<dbReference type="PANTHER" id="PTHR33383:SF1">
    <property type="entry name" value="MEMBRANE PROTEIN INSERTION EFFICIENCY FACTOR-RELATED"/>
    <property type="match status" value="1"/>
</dbReference>